<dbReference type="OrthoDB" id="6399635at2"/>
<name>A0A328BWB3_9BACT</name>
<accession>A0A328BWB3</accession>
<dbReference type="Gene3D" id="3.40.30.10">
    <property type="entry name" value="Glutaredoxin"/>
    <property type="match status" value="1"/>
</dbReference>
<protein>
    <submittedName>
        <fullName evidence="1">Uncharacterized protein</fullName>
    </submittedName>
</protein>
<evidence type="ECO:0000313" key="2">
    <source>
        <dbReference type="Proteomes" id="UP000248553"/>
    </source>
</evidence>
<keyword evidence="2" id="KW-1185">Reference proteome</keyword>
<sequence length="404" mass="44515">MRTAKHLAVLGLLGLLLPACGRWPGHPARAGYQLRGQLSGFRPGSQVYLSAYDSVRGEVQLDSARLRPSGRFTLRGQLPQPDFYALEGTMADAADQLPEPIASVPLANGQQLRLRNSAALQQTGQTVTEVTGSPDAYWWQLFVGCYQFAEVNNSYGEVTVWDAGERATPRCAALALRRYLAWFAAPQAQRPRLPRQAGPARQGPGRFSFVAAQLATLVLPEPQWHPLADSVGRLADQYLPAARATRQLRLWLQPVRRTAVGQPAPAVVLPDSAGRLHRLADWRGQYVLLALWQPDYERPDNGAFAQIRTLHAQFGSRGLRCVNIAEGGTRPEWLWTLRQAALPGLSLLDAQPGGQSEIYRSYVNYARLQEQPVLVLIGPDGRILARGLQGWALGQKIAEYIPLD</sequence>
<evidence type="ECO:0000313" key="1">
    <source>
        <dbReference type="EMBL" id="RAK70144.1"/>
    </source>
</evidence>
<dbReference type="Proteomes" id="UP000248553">
    <property type="component" value="Unassembled WGS sequence"/>
</dbReference>
<dbReference type="SUPFAM" id="SSF52833">
    <property type="entry name" value="Thioredoxin-like"/>
    <property type="match status" value="1"/>
</dbReference>
<dbReference type="RefSeq" id="WP_111476878.1">
    <property type="nucleotide sequence ID" value="NZ_QHKM01000001.1"/>
</dbReference>
<comment type="caution">
    <text evidence="1">The sequence shown here is derived from an EMBL/GenBank/DDBJ whole genome shotgun (WGS) entry which is preliminary data.</text>
</comment>
<proteinExistence type="predicted"/>
<organism evidence="1 2">
    <name type="scientific">Hymenobacter edaphi</name>
    <dbReference type="NCBI Taxonomy" id="2211146"/>
    <lineage>
        <taxon>Bacteria</taxon>
        <taxon>Pseudomonadati</taxon>
        <taxon>Bacteroidota</taxon>
        <taxon>Cytophagia</taxon>
        <taxon>Cytophagales</taxon>
        <taxon>Hymenobacteraceae</taxon>
        <taxon>Hymenobacter</taxon>
    </lineage>
</organism>
<dbReference type="AlphaFoldDB" id="A0A328BWB3"/>
<gene>
    <name evidence="1" type="ORF">DLM85_04645</name>
</gene>
<dbReference type="EMBL" id="QHKM01000001">
    <property type="protein sequence ID" value="RAK70144.1"/>
    <property type="molecule type" value="Genomic_DNA"/>
</dbReference>
<dbReference type="InterPro" id="IPR036249">
    <property type="entry name" value="Thioredoxin-like_sf"/>
</dbReference>
<reference evidence="2" key="1">
    <citation type="submission" date="2018-05" db="EMBL/GenBank/DDBJ databases">
        <authorList>
            <person name="Nie L."/>
        </authorList>
    </citation>
    <scope>NUCLEOTIDE SEQUENCE [LARGE SCALE GENOMIC DNA]</scope>
    <source>
        <strain evidence="2">NL</strain>
    </source>
</reference>